<comment type="caution">
    <text evidence="7">The sequence shown here is derived from an EMBL/GenBank/DDBJ whole genome shotgun (WGS) entry which is preliminary data.</text>
</comment>
<evidence type="ECO:0000313" key="8">
    <source>
        <dbReference type="Proteomes" id="UP000034290"/>
    </source>
</evidence>
<dbReference type="NCBIfam" id="TIGR03953">
    <property type="entry name" value="rplD_bact"/>
    <property type="match status" value="1"/>
</dbReference>
<accession>A0A0G2AVI4</accession>
<sequence length="217" mass="24613">MEVKVYNQDGKESGVLKLSEKVFSLPWNPDLVHQVIVSEAANRRKGTAHTKDRSEVSGGGRKPWRQKGTGRARHGSIRSPLWIGGGITHGPRRERNYEVRINKKMKRKATLTLLSQKLRDREILFLDNLSLPEGKTKKGAEVFKKLSKIKGFESLYQKSSSLVLLPAPERTLLRSLRNIKNIELSEARNLNPAQAARHKFLVVPKESVRVLEESFSK</sequence>
<dbReference type="PATRIC" id="fig|1618650.3.peg.144"/>
<dbReference type="EMBL" id="LCRM01000010">
    <property type="protein sequence ID" value="KKW36904.1"/>
    <property type="molecule type" value="Genomic_DNA"/>
</dbReference>
<dbReference type="Pfam" id="PF00573">
    <property type="entry name" value="Ribosomal_L4"/>
    <property type="match status" value="1"/>
</dbReference>
<keyword evidence="2 5" id="KW-0689">Ribosomal protein</keyword>
<evidence type="ECO:0000256" key="3">
    <source>
        <dbReference type="ARBA" id="ARBA00023274"/>
    </source>
</evidence>
<dbReference type="Gene3D" id="3.40.1370.10">
    <property type="match status" value="1"/>
</dbReference>
<dbReference type="InterPro" id="IPR023574">
    <property type="entry name" value="Ribosomal_uL4_dom_sf"/>
</dbReference>
<name>A0A0G2AVI4_9BACT</name>
<dbReference type="GO" id="GO:0006412">
    <property type="term" value="P:translation"/>
    <property type="evidence" value="ECO:0007669"/>
    <property type="project" value="UniProtKB-UniRule"/>
</dbReference>
<keyword evidence="3 5" id="KW-0687">Ribonucleoprotein</keyword>
<comment type="similarity">
    <text evidence="1 5">Belongs to the universal ribosomal protein uL4 family.</text>
</comment>
<dbReference type="InterPro" id="IPR013005">
    <property type="entry name" value="Ribosomal_uL4-like"/>
</dbReference>
<comment type="function">
    <text evidence="5">One of the primary rRNA binding proteins, this protein initially binds near the 5'-end of the 23S rRNA. It is important during the early stages of 50S assembly. It makes multiple contacts with different domains of the 23S rRNA in the assembled 50S subunit and ribosome.</text>
</comment>
<dbReference type="GO" id="GO:0003735">
    <property type="term" value="F:structural constituent of ribosome"/>
    <property type="evidence" value="ECO:0007669"/>
    <property type="project" value="InterPro"/>
</dbReference>
<keyword evidence="5" id="KW-0694">RNA-binding</keyword>
<proteinExistence type="inferred from homology"/>
<gene>
    <name evidence="5" type="primary">rplD</name>
    <name evidence="7" type="ORF">UY81_C0010G0006</name>
</gene>
<evidence type="ECO:0000256" key="5">
    <source>
        <dbReference type="HAMAP-Rule" id="MF_01328"/>
    </source>
</evidence>
<dbReference type="GO" id="GO:1990904">
    <property type="term" value="C:ribonucleoprotein complex"/>
    <property type="evidence" value="ECO:0007669"/>
    <property type="project" value="UniProtKB-KW"/>
</dbReference>
<dbReference type="PANTHER" id="PTHR10746">
    <property type="entry name" value="50S RIBOSOMAL PROTEIN L4"/>
    <property type="match status" value="1"/>
</dbReference>
<evidence type="ECO:0000256" key="4">
    <source>
        <dbReference type="ARBA" id="ARBA00035244"/>
    </source>
</evidence>
<dbReference type="HAMAP" id="MF_01328_B">
    <property type="entry name" value="Ribosomal_uL4_B"/>
    <property type="match status" value="1"/>
</dbReference>
<dbReference type="GO" id="GO:0005840">
    <property type="term" value="C:ribosome"/>
    <property type="evidence" value="ECO:0007669"/>
    <property type="project" value="UniProtKB-KW"/>
</dbReference>
<feature type="region of interest" description="Disordered" evidence="6">
    <location>
        <begin position="42"/>
        <end position="75"/>
    </location>
</feature>
<evidence type="ECO:0000256" key="2">
    <source>
        <dbReference type="ARBA" id="ARBA00022980"/>
    </source>
</evidence>
<reference evidence="7 8" key="1">
    <citation type="journal article" date="2015" name="Nature">
        <title>rRNA introns, odd ribosomes, and small enigmatic genomes across a large radiation of phyla.</title>
        <authorList>
            <person name="Brown C.T."/>
            <person name="Hug L.A."/>
            <person name="Thomas B.C."/>
            <person name="Sharon I."/>
            <person name="Castelle C.J."/>
            <person name="Singh A."/>
            <person name="Wilkins M.J."/>
            <person name="Williams K.H."/>
            <person name="Banfield J.F."/>
        </authorList>
    </citation>
    <scope>NUCLEOTIDE SEQUENCE [LARGE SCALE GENOMIC DNA]</scope>
</reference>
<evidence type="ECO:0000256" key="1">
    <source>
        <dbReference type="ARBA" id="ARBA00010528"/>
    </source>
</evidence>
<organism evidence="7 8">
    <name type="scientific">Candidatus Giovannonibacteria bacterium GW2011_GWA2_53_7</name>
    <dbReference type="NCBI Taxonomy" id="1618650"/>
    <lineage>
        <taxon>Bacteria</taxon>
        <taxon>Candidatus Giovannoniibacteriota</taxon>
    </lineage>
</organism>
<dbReference type="GO" id="GO:0019843">
    <property type="term" value="F:rRNA binding"/>
    <property type="evidence" value="ECO:0007669"/>
    <property type="project" value="UniProtKB-UniRule"/>
</dbReference>
<feature type="compositionally biased region" description="Basic residues" evidence="6">
    <location>
        <begin position="62"/>
        <end position="75"/>
    </location>
</feature>
<dbReference type="InterPro" id="IPR002136">
    <property type="entry name" value="Ribosomal_uL4"/>
</dbReference>
<comment type="subunit">
    <text evidence="5">Part of the 50S ribosomal subunit.</text>
</comment>
<dbReference type="AlphaFoldDB" id="A0A0G2AVI4"/>
<dbReference type="SUPFAM" id="SSF52166">
    <property type="entry name" value="Ribosomal protein L4"/>
    <property type="match status" value="1"/>
</dbReference>
<evidence type="ECO:0000313" key="7">
    <source>
        <dbReference type="EMBL" id="KKW36904.1"/>
    </source>
</evidence>
<comment type="function">
    <text evidence="5">Forms part of the polypeptide exit tunnel.</text>
</comment>
<keyword evidence="5" id="KW-0699">rRNA-binding</keyword>
<dbReference type="PANTHER" id="PTHR10746:SF6">
    <property type="entry name" value="LARGE RIBOSOMAL SUBUNIT PROTEIN UL4M"/>
    <property type="match status" value="1"/>
</dbReference>
<dbReference type="Proteomes" id="UP000034290">
    <property type="component" value="Unassembled WGS sequence"/>
</dbReference>
<protein>
    <recommendedName>
        <fullName evidence="4 5">Large ribosomal subunit protein uL4</fullName>
    </recommendedName>
</protein>
<evidence type="ECO:0000256" key="6">
    <source>
        <dbReference type="SAM" id="MobiDB-lite"/>
    </source>
</evidence>